<evidence type="ECO:0000256" key="1">
    <source>
        <dbReference type="ARBA" id="ARBA00009986"/>
    </source>
</evidence>
<evidence type="ECO:0000256" key="4">
    <source>
        <dbReference type="PROSITE-ProRule" id="PRU10007"/>
    </source>
</evidence>
<dbReference type="InterPro" id="IPR017628">
    <property type="entry name" value="OHmuconic_semiald_DH"/>
</dbReference>
<dbReference type="CDD" id="cd07093">
    <property type="entry name" value="ALDH_F8_HMSADH"/>
    <property type="match status" value="1"/>
</dbReference>
<dbReference type="RefSeq" id="WP_345391662.1">
    <property type="nucleotide sequence ID" value="NZ_BAABHG010000005.1"/>
</dbReference>
<proteinExistence type="inferred from homology"/>
<dbReference type="InterPro" id="IPR016161">
    <property type="entry name" value="Ald_DH/histidinol_DH"/>
</dbReference>
<dbReference type="Gene3D" id="3.40.309.10">
    <property type="entry name" value="Aldehyde Dehydrogenase, Chain A, domain 2"/>
    <property type="match status" value="1"/>
</dbReference>
<dbReference type="InterPro" id="IPR016163">
    <property type="entry name" value="Ald_DH_C"/>
</dbReference>
<evidence type="ECO:0000256" key="5">
    <source>
        <dbReference type="RuleBase" id="RU003345"/>
    </source>
</evidence>
<dbReference type="Pfam" id="PF00171">
    <property type="entry name" value="Aldedh"/>
    <property type="match status" value="1"/>
</dbReference>
<organism evidence="7 8">
    <name type="scientific">Amycolatopsis samaneae</name>
    <dbReference type="NCBI Taxonomy" id="664691"/>
    <lineage>
        <taxon>Bacteria</taxon>
        <taxon>Bacillati</taxon>
        <taxon>Actinomycetota</taxon>
        <taxon>Actinomycetes</taxon>
        <taxon>Pseudonocardiales</taxon>
        <taxon>Pseudonocardiaceae</taxon>
        <taxon>Amycolatopsis</taxon>
    </lineage>
</organism>
<dbReference type="Proteomes" id="UP001597419">
    <property type="component" value="Unassembled WGS sequence"/>
</dbReference>
<dbReference type="InterPro" id="IPR016162">
    <property type="entry name" value="Ald_DH_N"/>
</dbReference>
<evidence type="ECO:0000313" key="8">
    <source>
        <dbReference type="Proteomes" id="UP001597419"/>
    </source>
</evidence>
<dbReference type="PANTHER" id="PTHR43720:SF2">
    <property type="entry name" value="2-AMINOMUCONIC SEMIALDEHYDE DEHYDROGENASE"/>
    <property type="match status" value="1"/>
</dbReference>
<accession>A0ABW5GR57</accession>
<feature type="domain" description="Aldehyde dehydrogenase" evidence="6">
    <location>
        <begin position="17"/>
        <end position="485"/>
    </location>
</feature>
<dbReference type="GO" id="GO:0016491">
    <property type="term" value="F:oxidoreductase activity"/>
    <property type="evidence" value="ECO:0007669"/>
    <property type="project" value="UniProtKB-KW"/>
</dbReference>
<keyword evidence="3" id="KW-0520">NAD</keyword>
<evidence type="ECO:0000256" key="2">
    <source>
        <dbReference type="ARBA" id="ARBA00023002"/>
    </source>
</evidence>
<dbReference type="InterPro" id="IPR016160">
    <property type="entry name" value="Ald_DH_CS_CYS"/>
</dbReference>
<dbReference type="PROSITE" id="PS00687">
    <property type="entry name" value="ALDEHYDE_DEHYDR_GLU"/>
    <property type="match status" value="1"/>
</dbReference>
<sequence length="490" mass="51681">MAVTAEHTTWCFIDGDYVEEADSHFPNVSPVDGRPVSRVAAAGRSLVDRAVGAARRAFDGPWGAMGVPERAELLRRIARRIEERADDLARAEVADTGKPWAQAREFEVGRAAANFAAFADVIASAGLDSYLTDLPDGGQALNYAVRKPLGVVAVIVPWNLPLLLLTWKVAPALACGNTVVVKPSEETPSSAALLAEILAEAGVPDGVYNVVHGFGPGSAGELLTTHPGVDGITFTGESGTGAAIMRAAAARVRPVSFELGGKNAAVVFDDAELARTVDGLARSVFTNTGQVCLCTERVYVQRGVFDEVVAGLADAAKRLRPGRPEDPLTTTGPLISLAHREKVLSYLDQAKADGAEVVTGGDVPALGGALDAGAWLEPTLWTGLDHGSRVLREEVFGPVAALVPFDTEEEAVALANDTDYGLAAAVWTTDLERGHRVAHRMRAGMSWVNTWYLRDLRSPFGGAGLSGIGREGGAHSLAFYSEPTNVCVRL</sequence>
<feature type="active site" evidence="4">
    <location>
        <position position="258"/>
    </location>
</feature>
<comment type="caution">
    <text evidence="7">The sequence shown here is derived from an EMBL/GenBank/DDBJ whole genome shotgun (WGS) entry which is preliminary data.</text>
</comment>
<protein>
    <submittedName>
        <fullName evidence="7">2-hydroxymuconic semialdehyde dehydrogenase</fullName>
        <ecNumber evidence="7">1.2.1.85</ecNumber>
    </submittedName>
</protein>
<keyword evidence="8" id="KW-1185">Reference proteome</keyword>
<dbReference type="InterPro" id="IPR015590">
    <property type="entry name" value="Aldehyde_DH_dom"/>
</dbReference>
<dbReference type="PANTHER" id="PTHR43720">
    <property type="entry name" value="2-AMINOMUCONIC SEMIALDEHYDE DEHYDROGENASE"/>
    <property type="match status" value="1"/>
</dbReference>
<dbReference type="NCBIfam" id="TIGR03216">
    <property type="entry name" value="OH_muco_semi_DH"/>
    <property type="match status" value="1"/>
</dbReference>
<dbReference type="PROSITE" id="PS00070">
    <property type="entry name" value="ALDEHYDE_DEHYDR_CYS"/>
    <property type="match status" value="1"/>
</dbReference>
<evidence type="ECO:0000256" key="3">
    <source>
        <dbReference type="ARBA" id="ARBA00023027"/>
    </source>
</evidence>
<name>A0ABW5GR57_9PSEU</name>
<dbReference type="Gene3D" id="3.40.605.10">
    <property type="entry name" value="Aldehyde Dehydrogenase, Chain A, domain 1"/>
    <property type="match status" value="1"/>
</dbReference>
<comment type="similarity">
    <text evidence="1 5">Belongs to the aldehyde dehydrogenase family.</text>
</comment>
<dbReference type="EMBL" id="JBHUKU010000020">
    <property type="protein sequence ID" value="MFD2463362.1"/>
    <property type="molecule type" value="Genomic_DNA"/>
</dbReference>
<dbReference type="SUPFAM" id="SSF53720">
    <property type="entry name" value="ALDH-like"/>
    <property type="match status" value="1"/>
</dbReference>
<keyword evidence="2 5" id="KW-0560">Oxidoreductase</keyword>
<evidence type="ECO:0000259" key="6">
    <source>
        <dbReference type="Pfam" id="PF00171"/>
    </source>
</evidence>
<dbReference type="InterPro" id="IPR029510">
    <property type="entry name" value="Ald_DH_CS_GLU"/>
</dbReference>
<evidence type="ECO:0000313" key="7">
    <source>
        <dbReference type="EMBL" id="MFD2463362.1"/>
    </source>
</evidence>
<gene>
    <name evidence="7" type="ORF">ACFSYJ_32450</name>
</gene>
<dbReference type="EC" id="1.2.1.85" evidence="7"/>
<reference evidence="8" key="1">
    <citation type="journal article" date="2019" name="Int. J. Syst. Evol. Microbiol.">
        <title>The Global Catalogue of Microorganisms (GCM) 10K type strain sequencing project: providing services to taxonomists for standard genome sequencing and annotation.</title>
        <authorList>
            <consortium name="The Broad Institute Genomics Platform"/>
            <consortium name="The Broad Institute Genome Sequencing Center for Infectious Disease"/>
            <person name="Wu L."/>
            <person name="Ma J."/>
        </authorList>
    </citation>
    <scope>NUCLEOTIDE SEQUENCE [LARGE SCALE GENOMIC DNA]</scope>
    <source>
        <strain evidence="8">CGMCC 4.7643</strain>
    </source>
</reference>